<keyword evidence="2" id="KW-0812">Transmembrane</keyword>
<dbReference type="PANTHER" id="PTHR24305">
    <property type="entry name" value="CYTOCHROME P450"/>
    <property type="match status" value="1"/>
</dbReference>
<sequence length="455" mass="51753">MEDIKDLVSSLTVTGIAVLRNVKARRQLFKMVWIQLGRNRRPLCIALFISFLSIVLSYVVGRYVIYRVFLHPANRYDGPPPFTGHLHQLFSKDTGVMYRIWAQKYGRVFRYFGKANSPRVVVADPKFVEQIISNSGSKPCPLLPSEQYEKLIPSIVKPIQQLANQWRLYCDTEIVVSHGLRLVALEIFAQTVLGHSLDSIHDTHRHAFNRAFLAQQQNDQSSPTLWDLSRRFLSRAPRNTTPLEQETLALVASASQRLDSTSPALLAHWMQKPATLEDLQRQAMAALTEVHETIHGVASWSLYRLAENPDLQATLRTVPPNDPFLDAFCKEAFRWAPLVPESHHILNGTHWVVSPLVLHFDSRYWGDDVDQFLPSRWYRAPANQISPFVYLPGASDLAIKQLKLVLTVLLQQFKFTVKPGLNVRASLSWSCRPMPCMSLLLEPIDGTDSVVVDQE</sequence>
<dbReference type="InterPro" id="IPR050121">
    <property type="entry name" value="Cytochrome_P450_monoxygenase"/>
</dbReference>
<protein>
    <recommendedName>
        <fullName evidence="5">Cytochrome P450</fullName>
    </recommendedName>
</protein>
<evidence type="ECO:0000256" key="1">
    <source>
        <dbReference type="ARBA" id="ARBA00010617"/>
    </source>
</evidence>
<evidence type="ECO:0000313" key="4">
    <source>
        <dbReference type="Proteomes" id="UP000078561"/>
    </source>
</evidence>
<keyword evidence="2" id="KW-1133">Transmembrane helix</keyword>
<dbReference type="InParanoid" id="A0A163JZS1"/>
<dbReference type="Pfam" id="PF00067">
    <property type="entry name" value="p450"/>
    <property type="match status" value="1"/>
</dbReference>
<dbReference type="Proteomes" id="UP000078561">
    <property type="component" value="Unassembled WGS sequence"/>
</dbReference>
<accession>A0A163JZS1</accession>
<evidence type="ECO:0008006" key="5">
    <source>
        <dbReference type="Google" id="ProtNLM"/>
    </source>
</evidence>
<dbReference type="InterPro" id="IPR001128">
    <property type="entry name" value="Cyt_P450"/>
</dbReference>
<gene>
    <name evidence="3" type="primary">ABSGL_10339.1 scaffold 11921</name>
</gene>
<dbReference type="OrthoDB" id="1470350at2759"/>
<dbReference type="GO" id="GO:0016705">
    <property type="term" value="F:oxidoreductase activity, acting on paired donors, with incorporation or reduction of molecular oxygen"/>
    <property type="evidence" value="ECO:0007669"/>
    <property type="project" value="InterPro"/>
</dbReference>
<dbReference type="STRING" id="4829.A0A163JZS1"/>
<evidence type="ECO:0000256" key="2">
    <source>
        <dbReference type="SAM" id="Phobius"/>
    </source>
</evidence>
<dbReference type="GO" id="GO:0004497">
    <property type="term" value="F:monooxygenase activity"/>
    <property type="evidence" value="ECO:0007669"/>
    <property type="project" value="InterPro"/>
</dbReference>
<dbReference type="PANTHER" id="PTHR24305:SF166">
    <property type="entry name" value="CYTOCHROME P450 12A4, MITOCHONDRIAL-RELATED"/>
    <property type="match status" value="1"/>
</dbReference>
<dbReference type="InterPro" id="IPR036396">
    <property type="entry name" value="Cyt_P450_sf"/>
</dbReference>
<name>A0A163JZS1_ABSGL</name>
<dbReference type="AlphaFoldDB" id="A0A163JZS1"/>
<reference evidence="3" key="1">
    <citation type="submission" date="2016-04" db="EMBL/GenBank/DDBJ databases">
        <authorList>
            <person name="Evans L.H."/>
            <person name="Alamgir A."/>
            <person name="Owens N."/>
            <person name="Weber N.D."/>
            <person name="Virtaneva K."/>
            <person name="Barbian K."/>
            <person name="Babar A."/>
            <person name="Rosenke K."/>
        </authorList>
    </citation>
    <scope>NUCLEOTIDE SEQUENCE [LARGE SCALE GENOMIC DNA]</scope>
    <source>
        <strain evidence="3">CBS 101.48</strain>
    </source>
</reference>
<dbReference type="GO" id="GO:0005506">
    <property type="term" value="F:iron ion binding"/>
    <property type="evidence" value="ECO:0007669"/>
    <property type="project" value="InterPro"/>
</dbReference>
<evidence type="ECO:0000313" key="3">
    <source>
        <dbReference type="EMBL" id="SAM04475.1"/>
    </source>
</evidence>
<dbReference type="SUPFAM" id="SSF48264">
    <property type="entry name" value="Cytochrome P450"/>
    <property type="match status" value="1"/>
</dbReference>
<organism evidence="3">
    <name type="scientific">Absidia glauca</name>
    <name type="common">Pin mould</name>
    <dbReference type="NCBI Taxonomy" id="4829"/>
    <lineage>
        <taxon>Eukaryota</taxon>
        <taxon>Fungi</taxon>
        <taxon>Fungi incertae sedis</taxon>
        <taxon>Mucoromycota</taxon>
        <taxon>Mucoromycotina</taxon>
        <taxon>Mucoromycetes</taxon>
        <taxon>Mucorales</taxon>
        <taxon>Cunninghamellaceae</taxon>
        <taxon>Absidia</taxon>
    </lineage>
</organism>
<keyword evidence="2" id="KW-0472">Membrane</keyword>
<feature type="transmembrane region" description="Helical" evidence="2">
    <location>
        <begin position="43"/>
        <end position="65"/>
    </location>
</feature>
<dbReference type="Gene3D" id="1.10.630.10">
    <property type="entry name" value="Cytochrome P450"/>
    <property type="match status" value="1"/>
</dbReference>
<dbReference type="GO" id="GO:0020037">
    <property type="term" value="F:heme binding"/>
    <property type="evidence" value="ECO:0007669"/>
    <property type="project" value="InterPro"/>
</dbReference>
<comment type="similarity">
    <text evidence="1">Belongs to the cytochrome P450 family.</text>
</comment>
<keyword evidence="4" id="KW-1185">Reference proteome</keyword>
<proteinExistence type="inferred from homology"/>
<dbReference type="EMBL" id="LT554386">
    <property type="protein sequence ID" value="SAM04475.1"/>
    <property type="molecule type" value="Genomic_DNA"/>
</dbReference>